<reference evidence="1 2" key="1">
    <citation type="submission" date="2019-09" db="EMBL/GenBank/DDBJ databases">
        <title>Genome Sequences of Streptomyces kaniharaensis ATCC 21070.</title>
        <authorList>
            <person name="Zhu W."/>
            <person name="De Crecy-Lagard V."/>
            <person name="Richards N.G."/>
        </authorList>
    </citation>
    <scope>NUCLEOTIDE SEQUENCE [LARGE SCALE GENOMIC DNA]</scope>
    <source>
        <strain evidence="1 2">SF-557</strain>
    </source>
</reference>
<dbReference type="AlphaFoldDB" id="A0A6N7KX05"/>
<sequence length="126" mass="13858">MTAEVLPVELLLRNLKFRPSMFFLDGSFAQYVAFFSGFGVSSEAAEVPFLDGFAEWIAAHARSGHNLTWPTLVLRSIWPEWNGSVSDWSKLDSISDKHAVRVLFELLAAFKGIDPGVLGLATDGTP</sequence>
<proteinExistence type="predicted"/>
<name>A0A6N7KX05_9ACTN</name>
<accession>A0A6N7KX05</accession>
<dbReference type="Proteomes" id="UP000450000">
    <property type="component" value="Unassembled WGS sequence"/>
</dbReference>
<dbReference type="OrthoDB" id="4551474at2"/>
<keyword evidence="2" id="KW-1185">Reference proteome</keyword>
<gene>
    <name evidence="1" type="ORF">F7Q99_29260</name>
</gene>
<dbReference type="EMBL" id="WBOF01000002">
    <property type="protein sequence ID" value="MQS16206.1"/>
    <property type="molecule type" value="Genomic_DNA"/>
</dbReference>
<evidence type="ECO:0000313" key="2">
    <source>
        <dbReference type="Proteomes" id="UP000450000"/>
    </source>
</evidence>
<protein>
    <submittedName>
        <fullName evidence="1">Uncharacterized protein</fullName>
    </submittedName>
</protein>
<organism evidence="1 2">
    <name type="scientific">Streptomyces kaniharaensis</name>
    <dbReference type="NCBI Taxonomy" id="212423"/>
    <lineage>
        <taxon>Bacteria</taxon>
        <taxon>Bacillati</taxon>
        <taxon>Actinomycetota</taxon>
        <taxon>Actinomycetes</taxon>
        <taxon>Kitasatosporales</taxon>
        <taxon>Streptomycetaceae</taxon>
        <taxon>Streptomyces</taxon>
    </lineage>
</organism>
<evidence type="ECO:0000313" key="1">
    <source>
        <dbReference type="EMBL" id="MQS16206.1"/>
    </source>
</evidence>
<comment type="caution">
    <text evidence="1">The sequence shown here is derived from an EMBL/GenBank/DDBJ whole genome shotgun (WGS) entry which is preliminary data.</text>
</comment>
<dbReference type="RefSeq" id="WP_153466939.1">
    <property type="nucleotide sequence ID" value="NZ_WBOF01000002.1"/>
</dbReference>